<proteinExistence type="predicted"/>
<evidence type="ECO:0000313" key="2">
    <source>
        <dbReference type="EMBL" id="ACU36669.1"/>
    </source>
</evidence>
<sequence>MSSPRTTTGRALATAAAAAVALGTATAGTASAEALPECGADRLTARVDEVPWAPEPGVRLFAFGVDRTFGPACAIVGGELRDVRFHAGDGSVLDVPLTSSAQPPHEVIERDPAQAFLSAFDTGAGPYPAVTVSFTMPALDVRLTVPWPSALHGPVRLGALKGQAG</sequence>
<reference evidence="2 3" key="1">
    <citation type="journal article" date="2009" name="Stand. Genomic Sci.">
        <title>Complete genome sequence of Actinosynnema mirum type strain (101).</title>
        <authorList>
            <person name="Land M."/>
            <person name="Lapidus A."/>
            <person name="Mayilraj S."/>
            <person name="Chen F."/>
            <person name="Copeland A."/>
            <person name="Del Rio T.G."/>
            <person name="Nolan M."/>
            <person name="Lucas S."/>
            <person name="Tice H."/>
            <person name="Cheng J.F."/>
            <person name="Chertkov O."/>
            <person name="Bruce D."/>
            <person name="Goodwin L."/>
            <person name="Pitluck S."/>
            <person name="Rohde M."/>
            <person name="Goker M."/>
            <person name="Pati A."/>
            <person name="Ivanova N."/>
            <person name="Mavromatis K."/>
            <person name="Chen A."/>
            <person name="Palaniappan K."/>
            <person name="Hauser L."/>
            <person name="Chang Y.J."/>
            <person name="Jeffries C.C."/>
            <person name="Brettin T."/>
            <person name="Detter J.C."/>
            <person name="Han C."/>
            <person name="Chain P."/>
            <person name="Tindall B.J."/>
            <person name="Bristow J."/>
            <person name="Eisen J.A."/>
            <person name="Markowitz V."/>
            <person name="Hugenholtz P."/>
            <person name="Kyrpides N.C."/>
            <person name="Klenk H.P."/>
        </authorList>
    </citation>
    <scope>NUCLEOTIDE SEQUENCE [LARGE SCALE GENOMIC DNA]</scope>
    <source>
        <strain evidence="3">ATCC 29888 / DSM 43827 / JCM 3225 / NBRC 14064 / NCIMB 13271 / NRRL B-12336 / IMRU 3971 / 101</strain>
    </source>
</reference>
<feature type="chain" id="PRO_5002972963" description="DUF4232 domain-containing protein" evidence="1">
    <location>
        <begin position="33"/>
        <end position="165"/>
    </location>
</feature>
<dbReference type="EMBL" id="CP001630">
    <property type="protein sequence ID" value="ACU36669.1"/>
    <property type="molecule type" value="Genomic_DNA"/>
</dbReference>
<name>C6WP00_ACTMD</name>
<keyword evidence="1" id="KW-0732">Signal</keyword>
<dbReference type="RefSeq" id="WP_015801558.1">
    <property type="nucleotide sequence ID" value="NC_013093.1"/>
</dbReference>
<dbReference type="STRING" id="446462.Amir_2735"/>
<protein>
    <recommendedName>
        <fullName evidence="4">DUF4232 domain-containing protein</fullName>
    </recommendedName>
</protein>
<dbReference type="KEGG" id="ami:Amir_2735"/>
<keyword evidence="3" id="KW-1185">Reference proteome</keyword>
<accession>C6WP00</accession>
<gene>
    <name evidence="2" type="ordered locus">Amir_2735</name>
</gene>
<dbReference type="AlphaFoldDB" id="C6WP00"/>
<evidence type="ECO:0008006" key="4">
    <source>
        <dbReference type="Google" id="ProtNLM"/>
    </source>
</evidence>
<dbReference type="HOGENOM" id="CLU_1607365_0_0_11"/>
<feature type="signal peptide" evidence="1">
    <location>
        <begin position="1"/>
        <end position="32"/>
    </location>
</feature>
<dbReference type="Proteomes" id="UP000002213">
    <property type="component" value="Chromosome"/>
</dbReference>
<evidence type="ECO:0000256" key="1">
    <source>
        <dbReference type="SAM" id="SignalP"/>
    </source>
</evidence>
<organism evidence="2 3">
    <name type="scientific">Actinosynnema mirum (strain ATCC 29888 / DSM 43827 / JCM 3225 / NBRC 14064 / NCIMB 13271 / NRRL B-12336 / IMRU 3971 / 101)</name>
    <dbReference type="NCBI Taxonomy" id="446462"/>
    <lineage>
        <taxon>Bacteria</taxon>
        <taxon>Bacillati</taxon>
        <taxon>Actinomycetota</taxon>
        <taxon>Actinomycetes</taxon>
        <taxon>Pseudonocardiales</taxon>
        <taxon>Pseudonocardiaceae</taxon>
        <taxon>Actinosynnema</taxon>
    </lineage>
</organism>
<evidence type="ECO:0000313" key="3">
    <source>
        <dbReference type="Proteomes" id="UP000002213"/>
    </source>
</evidence>